<accession>A0A087U230</accession>
<evidence type="ECO:0000313" key="2">
    <source>
        <dbReference type="Proteomes" id="UP000054359"/>
    </source>
</evidence>
<gene>
    <name evidence="1" type="ORF">X975_04262</name>
</gene>
<protein>
    <submittedName>
        <fullName evidence="1">Uncharacterized protein</fullName>
    </submittedName>
</protein>
<proteinExistence type="predicted"/>
<dbReference type="AlphaFoldDB" id="A0A087U230"/>
<reference evidence="1 2" key="1">
    <citation type="submission" date="2013-11" db="EMBL/GenBank/DDBJ databases">
        <title>Genome sequencing of Stegodyphus mimosarum.</title>
        <authorList>
            <person name="Bechsgaard J."/>
        </authorList>
    </citation>
    <scope>NUCLEOTIDE SEQUENCE [LARGE SCALE GENOMIC DNA]</scope>
</reference>
<sequence length="136" mass="15560">MTLEEFVELGQNFTEFLRVSGGYLDVQEEDIEGPFLRTKGMVYGSRLGCYSINSLANSPQEAKQYEKTSLFTMPVNTFKFNVQPDEILVPGDRPGILFSVHSQYEAVNPFERGIFMKAGRSYKIYVNMEREILLPL</sequence>
<dbReference type="EMBL" id="KK117785">
    <property type="protein sequence ID" value="KFM71419.1"/>
    <property type="molecule type" value="Genomic_DNA"/>
</dbReference>
<evidence type="ECO:0000313" key="1">
    <source>
        <dbReference type="EMBL" id="KFM71419.1"/>
    </source>
</evidence>
<dbReference type="OrthoDB" id="6435363at2759"/>
<name>A0A087U230_STEMI</name>
<feature type="non-terminal residue" evidence="1">
    <location>
        <position position="136"/>
    </location>
</feature>
<dbReference type="Proteomes" id="UP000054359">
    <property type="component" value="Unassembled WGS sequence"/>
</dbReference>
<keyword evidence="2" id="KW-1185">Reference proteome</keyword>
<organism evidence="1 2">
    <name type="scientific">Stegodyphus mimosarum</name>
    <name type="common">African social velvet spider</name>
    <dbReference type="NCBI Taxonomy" id="407821"/>
    <lineage>
        <taxon>Eukaryota</taxon>
        <taxon>Metazoa</taxon>
        <taxon>Ecdysozoa</taxon>
        <taxon>Arthropoda</taxon>
        <taxon>Chelicerata</taxon>
        <taxon>Arachnida</taxon>
        <taxon>Araneae</taxon>
        <taxon>Araneomorphae</taxon>
        <taxon>Entelegynae</taxon>
        <taxon>Eresoidea</taxon>
        <taxon>Eresidae</taxon>
        <taxon>Stegodyphus</taxon>
    </lineage>
</organism>